<protein>
    <submittedName>
        <fullName evidence="2">DUF2752 domain-containing protein</fullName>
    </submittedName>
</protein>
<accession>A0ABV6BN65</accession>
<dbReference type="Proteomes" id="UP001589734">
    <property type="component" value="Unassembled WGS sequence"/>
</dbReference>
<feature type="transmembrane region" description="Helical" evidence="1">
    <location>
        <begin position="62"/>
        <end position="83"/>
    </location>
</feature>
<organism evidence="2 3">
    <name type="scientific">Flavobacterium procerum</name>
    <dbReference type="NCBI Taxonomy" id="1455569"/>
    <lineage>
        <taxon>Bacteria</taxon>
        <taxon>Pseudomonadati</taxon>
        <taxon>Bacteroidota</taxon>
        <taxon>Flavobacteriia</taxon>
        <taxon>Flavobacteriales</taxon>
        <taxon>Flavobacteriaceae</taxon>
        <taxon>Flavobacterium</taxon>
    </lineage>
</organism>
<keyword evidence="1" id="KW-0812">Transmembrane</keyword>
<keyword evidence="1" id="KW-0472">Membrane</keyword>
<reference evidence="2 3" key="1">
    <citation type="submission" date="2024-09" db="EMBL/GenBank/DDBJ databases">
        <authorList>
            <person name="Sun Q."/>
            <person name="Mori K."/>
        </authorList>
    </citation>
    <scope>NUCLEOTIDE SEQUENCE [LARGE SCALE GENOMIC DNA]</scope>
    <source>
        <strain evidence="2 3">CGMCC 1.12926</strain>
    </source>
</reference>
<proteinExistence type="predicted"/>
<feature type="transmembrane region" description="Helical" evidence="1">
    <location>
        <begin position="32"/>
        <end position="50"/>
    </location>
</feature>
<sequence>MPLQYCKSRGLTRAFSRILHFDFKEALALNPYSVKIFLFFLFQFFARLIINAFVQVSNFKAIVNLDVLLSLIFFLYSFCNLIYTF</sequence>
<keyword evidence="1" id="KW-1133">Transmembrane helix</keyword>
<evidence type="ECO:0000256" key="1">
    <source>
        <dbReference type="SAM" id="Phobius"/>
    </source>
</evidence>
<dbReference type="InterPro" id="IPR021215">
    <property type="entry name" value="DUF2752"/>
</dbReference>
<comment type="caution">
    <text evidence="2">The sequence shown here is derived from an EMBL/GenBank/DDBJ whole genome shotgun (WGS) entry which is preliminary data.</text>
</comment>
<keyword evidence="3" id="KW-1185">Reference proteome</keyword>
<dbReference type="EMBL" id="JBHLYW010000007">
    <property type="protein sequence ID" value="MFC0076884.1"/>
    <property type="molecule type" value="Genomic_DNA"/>
</dbReference>
<evidence type="ECO:0000313" key="3">
    <source>
        <dbReference type="Proteomes" id="UP001589734"/>
    </source>
</evidence>
<dbReference type="Pfam" id="PF10825">
    <property type="entry name" value="DUF2752"/>
    <property type="match status" value="1"/>
</dbReference>
<name>A0ABV6BN65_9FLAO</name>
<evidence type="ECO:0000313" key="2">
    <source>
        <dbReference type="EMBL" id="MFC0076884.1"/>
    </source>
</evidence>
<gene>
    <name evidence="2" type="ORF">ACFFLS_07520</name>
</gene>
<dbReference type="RefSeq" id="WP_379685915.1">
    <property type="nucleotide sequence ID" value="NZ_JBHLYW010000007.1"/>
</dbReference>